<accession>A0A2Z6PIV6</accession>
<sequence>MEQQRLAPANDDIVVTFRWNRNRNAYEMHRHRRGENQPPLLTSEDWDMRYYYRDGVLIFQENNNNQSRISSWVRSDSVAQPVLSCLSSRLHYEVAQYVWKLPIVS</sequence>
<protein>
    <submittedName>
        <fullName evidence="1">Uncharacterized protein</fullName>
    </submittedName>
</protein>
<dbReference type="Proteomes" id="UP000242715">
    <property type="component" value="Unassembled WGS sequence"/>
</dbReference>
<name>A0A2Z6PIV6_TRISU</name>
<evidence type="ECO:0000313" key="1">
    <source>
        <dbReference type="EMBL" id="GAU45919.1"/>
    </source>
</evidence>
<reference evidence="2" key="1">
    <citation type="journal article" date="2017" name="Front. Plant Sci.">
        <title>Climate Clever Clovers: New Paradigm to Reduce the Environmental Footprint of Ruminants by Breeding Low Methanogenic Forages Utilizing Haplotype Variation.</title>
        <authorList>
            <person name="Kaur P."/>
            <person name="Appels R."/>
            <person name="Bayer P.E."/>
            <person name="Keeble-Gagnere G."/>
            <person name="Wang J."/>
            <person name="Hirakawa H."/>
            <person name="Shirasawa K."/>
            <person name="Vercoe P."/>
            <person name="Stefanova K."/>
            <person name="Durmic Z."/>
            <person name="Nichols P."/>
            <person name="Revell C."/>
            <person name="Isobe S.N."/>
            <person name="Edwards D."/>
            <person name="Erskine W."/>
        </authorList>
    </citation>
    <scope>NUCLEOTIDE SEQUENCE [LARGE SCALE GENOMIC DNA]</scope>
    <source>
        <strain evidence="2">cv. Daliak</strain>
    </source>
</reference>
<evidence type="ECO:0000313" key="2">
    <source>
        <dbReference type="Proteomes" id="UP000242715"/>
    </source>
</evidence>
<proteinExistence type="predicted"/>
<keyword evidence="2" id="KW-1185">Reference proteome</keyword>
<organism evidence="1 2">
    <name type="scientific">Trifolium subterraneum</name>
    <name type="common">Subterranean clover</name>
    <dbReference type="NCBI Taxonomy" id="3900"/>
    <lineage>
        <taxon>Eukaryota</taxon>
        <taxon>Viridiplantae</taxon>
        <taxon>Streptophyta</taxon>
        <taxon>Embryophyta</taxon>
        <taxon>Tracheophyta</taxon>
        <taxon>Spermatophyta</taxon>
        <taxon>Magnoliopsida</taxon>
        <taxon>eudicotyledons</taxon>
        <taxon>Gunneridae</taxon>
        <taxon>Pentapetalae</taxon>
        <taxon>rosids</taxon>
        <taxon>fabids</taxon>
        <taxon>Fabales</taxon>
        <taxon>Fabaceae</taxon>
        <taxon>Papilionoideae</taxon>
        <taxon>50 kb inversion clade</taxon>
        <taxon>NPAAA clade</taxon>
        <taxon>Hologalegina</taxon>
        <taxon>IRL clade</taxon>
        <taxon>Trifolieae</taxon>
        <taxon>Trifolium</taxon>
    </lineage>
</organism>
<dbReference type="AlphaFoldDB" id="A0A2Z6PIV6"/>
<gene>
    <name evidence="1" type="ORF">TSUD_280600</name>
</gene>
<dbReference type="EMBL" id="DF974160">
    <property type="protein sequence ID" value="GAU45919.1"/>
    <property type="molecule type" value="Genomic_DNA"/>
</dbReference>